<reference evidence="2 3" key="1">
    <citation type="submission" date="2019-02" db="EMBL/GenBank/DDBJ databases">
        <title>Deep-cultivation of Planctomycetes and their phenomic and genomic characterization uncovers novel biology.</title>
        <authorList>
            <person name="Wiegand S."/>
            <person name="Jogler M."/>
            <person name="Boedeker C."/>
            <person name="Pinto D."/>
            <person name="Vollmers J."/>
            <person name="Rivas-Marin E."/>
            <person name="Kohn T."/>
            <person name="Peeters S.H."/>
            <person name="Heuer A."/>
            <person name="Rast P."/>
            <person name="Oberbeckmann S."/>
            <person name="Bunk B."/>
            <person name="Jeske O."/>
            <person name="Meyerdierks A."/>
            <person name="Storesund J.E."/>
            <person name="Kallscheuer N."/>
            <person name="Luecker S."/>
            <person name="Lage O.M."/>
            <person name="Pohl T."/>
            <person name="Merkel B.J."/>
            <person name="Hornburger P."/>
            <person name="Mueller R.-W."/>
            <person name="Bruemmer F."/>
            <person name="Labrenz M."/>
            <person name="Spormann A.M."/>
            <person name="Op den Camp H."/>
            <person name="Overmann J."/>
            <person name="Amann R."/>
            <person name="Jetten M.S.M."/>
            <person name="Mascher T."/>
            <person name="Medema M.H."/>
            <person name="Devos D.P."/>
            <person name="Kaster A.-K."/>
            <person name="Ovreas L."/>
            <person name="Rohde M."/>
            <person name="Galperin M.Y."/>
            <person name="Jogler C."/>
        </authorList>
    </citation>
    <scope>NUCLEOTIDE SEQUENCE [LARGE SCALE GENOMIC DNA]</scope>
    <source>
        <strain evidence="2 3">Pla175</strain>
    </source>
</reference>
<dbReference type="KEGG" id="pnd:Pla175_24980"/>
<protein>
    <submittedName>
        <fullName evidence="2">HEAT repeat protein</fullName>
    </submittedName>
</protein>
<sequence precursor="true">MTFQPLLSCSLFACVLLTPPAVAGGATPRCEESSNDDSNRLDQALELARIATGYGAGNVPEAKARLAQLAYGDKRLLEGLAPLVQREDPMAIVVLDHVGLAGVPLAREFIGATRPFVKCATQYNARSVLPNIRAALAADGPHRALLAELAQDSNIAVREWAFGVIVESNTQQEPLFSQALKPWTDFSDETISGRHFRIVAYLAEAKVGSKALPAASLAVRCLEGSINKKCAATDLLEDIGEQALPAVKAAFASASASQRRRAAIFVGNCPEFAASLKPEVEHCLEDPDTDVQIAAAFAWWNLTHDTSRIESVLIAGLHSASGITALSVVETIGGEKAFLIPTWRELLPRYAAKGRILWQLTQAGPRRIEAVPEIRSLLHGADPAAAASACWALEAFGLDDPAESVEVLSGWLPKTRGMDRYAVLGALPRYGSLAKPMLPLLAEELNSGMSQKAADVLAAIGEDSLPVLEEALKSDRSGVRQAAQSAIDSIHAKKHEVDLHDHAG</sequence>
<dbReference type="EMBL" id="CP036291">
    <property type="protein sequence ID" value="QDU89112.1"/>
    <property type="molecule type" value="Genomic_DNA"/>
</dbReference>
<dbReference type="SUPFAM" id="SSF48371">
    <property type="entry name" value="ARM repeat"/>
    <property type="match status" value="1"/>
</dbReference>
<evidence type="ECO:0000256" key="1">
    <source>
        <dbReference type="SAM" id="SignalP"/>
    </source>
</evidence>
<dbReference type="Gene3D" id="1.25.10.10">
    <property type="entry name" value="Leucine-rich Repeat Variant"/>
    <property type="match status" value="2"/>
</dbReference>
<dbReference type="Proteomes" id="UP000317429">
    <property type="component" value="Chromosome"/>
</dbReference>
<feature type="signal peptide" evidence="1">
    <location>
        <begin position="1"/>
        <end position="23"/>
    </location>
</feature>
<dbReference type="InterPro" id="IPR011989">
    <property type="entry name" value="ARM-like"/>
</dbReference>
<keyword evidence="1" id="KW-0732">Signal</keyword>
<dbReference type="AlphaFoldDB" id="A0A518DCA7"/>
<organism evidence="2 3">
    <name type="scientific">Pirellulimonas nuda</name>
    <dbReference type="NCBI Taxonomy" id="2528009"/>
    <lineage>
        <taxon>Bacteria</taxon>
        <taxon>Pseudomonadati</taxon>
        <taxon>Planctomycetota</taxon>
        <taxon>Planctomycetia</taxon>
        <taxon>Pirellulales</taxon>
        <taxon>Lacipirellulaceae</taxon>
        <taxon>Pirellulimonas</taxon>
    </lineage>
</organism>
<evidence type="ECO:0000313" key="2">
    <source>
        <dbReference type="EMBL" id="QDU89112.1"/>
    </source>
</evidence>
<feature type="chain" id="PRO_5021769308" evidence="1">
    <location>
        <begin position="24"/>
        <end position="504"/>
    </location>
</feature>
<evidence type="ECO:0000313" key="3">
    <source>
        <dbReference type="Proteomes" id="UP000317429"/>
    </source>
</evidence>
<name>A0A518DCA7_9BACT</name>
<proteinExistence type="predicted"/>
<gene>
    <name evidence="2" type="ORF">Pla175_24980</name>
</gene>
<dbReference type="InterPro" id="IPR016024">
    <property type="entry name" value="ARM-type_fold"/>
</dbReference>
<accession>A0A518DCA7</accession>
<keyword evidence="3" id="KW-1185">Reference proteome</keyword>